<dbReference type="PRINTS" id="PR00455">
    <property type="entry name" value="HTHTETR"/>
</dbReference>
<dbReference type="PROSITE" id="PS50977">
    <property type="entry name" value="HTH_TETR_2"/>
    <property type="match status" value="1"/>
</dbReference>
<dbReference type="InterPro" id="IPR036271">
    <property type="entry name" value="Tet_transcr_reg_TetR-rel_C_sf"/>
</dbReference>
<dbReference type="PANTHER" id="PTHR43479:SF11">
    <property type="entry name" value="ACREF_ENVCD OPERON REPRESSOR-RELATED"/>
    <property type="match status" value="1"/>
</dbReference>
<dbReference type="PANTHER" id="PTHR43479">
    <property type="entry name" value="ACREF/ENVCD OPERON REPRESSOR-RELATED"/>
    <property type="match status" value="1"/>
</dbReference>
<dbReference type="InterPro" id="IPR001647">
    <property type="entry name" value="HTH_TetR"/>
</dbReference>
<dbReference type="SUPFAM" id="SSF48498">
    <property type="entry name" value="Tetracyclin repressor-like, C-terminal domain"/>
    <property type="match status" value="1"/>
</dbReference>
<dbReference type="Gene3D" id="1.10.10.60">
    <property type="entry name" value="Homeodomain-like"/>
    <property type="match status" value="1"/>
</dbReference>
<evidence type="ECO:0000256" key="1">
    <source>
        <dbReference type="ARBA" id="ARBA00023125"/>
    </source>
</evidence>
<organism evidence="4 5">
    <name type="scientific">Amycolatopsis carbonis</name>
    <dbReference type="NCBI Taxonomy" id="715471"/>
    <lineage>
        <taxon>Bacteria</taxon>
        <taxon>Bacillati</taxon>
        <taxon>Actinomycetota</taxon>
        <taxon>Actinomycetes</taxon>
        <taxon>Pseudonocardiales</taxon>
        <taxon>Pseudonocardiaceae</taxon>
        <taxon>Amycolatopsis</taxon>
    </lineage>
</organism>
<evidence type="ECO:0000259" key="3">
    <source>
        <dbReference type="PROSITE" id="PS50977"/>
    </source>
</evidence>
<dbReference type="InterPro" id="IPR050624">
    <property type="entry name" value="HTH-type_Tx_Regulator"/>
</dbReference>
<feature type="DNA-binding region" description="H-T-H motif" evidence="2">
    <location>
        <begin position="34"/>
        <end position="53"/>
    </location>
</feature>
<protein>
    <submittedName>
        <fullName evidence="4">TetR/AcrR family transcriptional regulator</fullName>
    </submittedName>
</protein>
<evidence type="ECO:0000256" key="2">
    <source>
        <dbReference type="PROSITE-ProRule" id="PRU00335"/>
    </source>
</evidence>
<keyword evidence="1 2" id="KW-0238">DNA-binding</keyword>
<reference evidence="4 5" key="1">
    <citation type="submission" date="2023-06" db="EMBL/GenBank/DDBJ databases">
        <authorList>
            <person name="Oyuntsetseg B."/>
            <person name="Kim S.B."/>
        </authorList>
    </citation>
    <scope>NUCLEOTIDE SEQUENCE [LARGE SCALE GENOMIC DNA]</scope>
    <source>
        <strain evidence="4 5">2-15</strain>
    </source>
</reference>
<dbReference type="KEGG" id="acab:QRX50_02390"/>
<feature type="domain" description="HTH tetR-type" evidence="3">
    <location>
        <begin position="11"/>
        <end position="71"/>
    </location>
</feature>
<dbReference type="InterPro" id="IPR009057">
    <property type="entry name" value="Homeodomain-like_sf"/>
</dbReference>
<dbReference type="Gene3D" id="1.10.357.10">
    <property type="entry name" value="Tetracycline Repressor, domain 2"/>
    <property type="match status" value="1"/>
</dbReference>
<gene>
    <name evidence="4" type="ORF">QRX50_02390</name>
</gene>
<sequence>MTATSRKEKAAETETALKEAAKRVFARKGYLNTKITDITAEAGRAAGSFYNHFAGKEELLEALLGDLAAAGDEEAASEDHLSDFSEPEAVRWHVRQYWDFYKENAATMQALRQASMVHDGFASTLASFGVTQAADIAGHLERVTAAGYELPASTQLSILLMYQLIDNFAQMWLTAPAPTGWTAPSDDEAVEALTRFVYRGFTGRDL</sequence>
<proteinExistence type="predicted"/>
<dbReference type="RefSeq" id="WP_285970357.1">
    <property type="nucleotide sequence ID" value="NZ_CP127294.1"/>
</dbReference>
<name>A0A9Y2MSL3_9PSEU</name>
<keyword evidence="5" id="KW-1185">Reference proteome</keyword>
<dbReference type="EMBL" id="CP127294">
    <property type="protein sequence ID" value="WIX79675.1"/>
    <property type="molecule type" value="Genomic_DNA"/>
</dbReference>
<dbReference type="Pfam" id="PF00440">
    <property type="entry name" value="TetR_N"/>
    <property type="match status" value="1"/>
</dbReference>
<accession>A0A9Y2MSL3</accession>
<dbReference type="GO" id="GO:0003677">
    <property type="term" value="F:DNA binding"/>
    <property type="evidence" value="ECO:0007669"/>
    <property type="project" value="UniProtKB-UniRule"/>
</dbReference>
<dbReference type="SUPFAM" id="SSF46689">
    <property type="entry name" value="Homeodomain-like"/>
    <property type="match status" value="1"/>
</dbReference>
<evidence type="ECO:0000313" key="4">
    <source>
        <dbReference type="EMBL" id="WIX79675.1"/>
    </source>
</evidence>
<dbReference type="Proteomes" id="UP001236014">
    <property type="component" value="Chromosome"/>
</dbReference>
<evidence type="ECO:0000313" key="5">
    <source>
        <dbReference type="Proteomes" id="UP001236014"/>
    </source>
</evidence>
<dbReference type="AlphaFoldDB" id="A0A9Y2MSL3"/>